<reference evidence="2 3" key="1">
    <citation type="submission" date="2023-12" db="EMBL/GenBank/DDBJ databases">
        <title>Marinobacter qingdaonensis sp. nov., isolated from the intertidal sediment of Qingdao, PR China.</title>
        <authorList>
            <person name="Li Y."/>
        </authorList>
    </citation>
    <scope>NUCLEOTIDE SEQUENCE [LARGE SCALE GENOMIC DNA]</scope>
    <source>
        <strain evidence="2 3">ASW11-75</strain>
    </source>
</reference>
<keyword evidence="3" id="KW-1185">Reference proteome</keyword>
<evidence type="ECO:0000313" key="3">
    <source>
        <dbReference type="Proteomes" id="UP001305746"/>
    </source>
</evidence>
<dbReference type="Proteomes" id="UP001305746">
    <property type="component" value="Unassembled WGS sequence"/>
</dbReference>
<protein>
    <submittedName>
        <fullName evidence="2">Uncharacterized protein</fullName>
    </submittedName>
</protein>
<feature type="compositionally biased region" description="Basic and acidic residues" evidence="1">
    <location>
        <begin position="9"/>
        <end position="26"/>
    </location>
</feature>
<sequence>MNEFLDSQQDERQSRQAAKAEADQQAAKEAELCRKLQARLKHMASVSTFYNLNEQGERVYVSEEENDRIRERFRTKVQETCG</sequence>
<dbReference type="EMBL" id="JAYDCJ010000003">
    <property type="protein sequence ID" value="MEA1080450.1"/>
    <property type="molecule type" value="Genomic_DNA"/>
</dbReference>
<evidence type="ECO:0000256" key="1">
    <source>
        <dbReference type="SAM" id="MobiDB-lite"/>
    </source>
</evidence>
<evidence type="ECO:0000313" key="2">
    <source>
        <dbReference type="EMBL" id="MEA1080450.1"/>
    </source>
</evidence>
<accession>A0ABU5NXB5</accession>
<proteinExistence type="predicted"/>
<gene>
    <name evidence="2" type="ORF">U5822_07205</name>
</gene>
<feature type="region of interest" description="Disordered" evidence="1">
    <location>
        <begin position="1"/>
        <end position="26"/>
    </location>
</feature>
<dbReference type="RefSeq" id="WP_322856959.1">
    <property type="nucleotide sequence ID" value="NZ_JAYDCJ010000003.1"/>
</dbReference>
<organism evidence="2 3">
    <name type="scientific">Marinobacter qingdaonensis</name>
    <dbReference type="NCBI Taxonomy" id="3108486"/>
    <lineage>
        <taxon>Bacteria</taxon>
        <taxon>Pseudomonadati</taxon>
        <taxon>Pseudomonadota</taxon>
        <taxon>Gammaproteobacteria</taxon>
        <taxon>Pseudomonadales</taxon>
        <taxon>Marinobacteraceae</taxon>
        <taxon>Marinobacter</taxon>
    </lineage>
</organism>
<comment type="caution">
    <text evidence="2">The sequence shown here is derived from an EMBL/GenBank/DDBJ whole genome shotgun (WGS) entry which is preliminary data.</text>
</comment>
<name>A0ABU5NXB5_9GAMM</name>